<sequence length="1013" mass="110149">MNSSLLNQLLSPILSTPASNRTCNNISSNGDDGVASSCFQRTICLYDWWLVKAEKDYEGKRLAVAGYTSREQQAMRVFTSAPIVKRYDVFTLETADGIYVVIKGFINKSHTMENGFPSEVFSHFMFGFPPHWEAYEEKCFGKEFITGTALFRDYDKSAADPESDAGMGNSISNAIPRNHNEVNGKSKHNARDIDKCSEYVSENTSTNVSKSSDSPCPVADNYDIGNAKNHVSKHLPQSLDCDINNVRSQEDKLAVPAIPSNNHMTKSSERMANSKSRTNGTIGTVTKSKTKERASSEDINTRDAASEESPIPKVSDVDNANPFNLDPDVSLGNSEVALRINKLSNSPGHAAEHYDIGITGNHVSKNLPPSISCDINNVSSQEDNLAVLAVPSSYHMTETSERMANSKSRTKGNTGSATKSKPEEGASSKDITMMNAASGESPVPQGSDVDNVNQSNLNPAVSVGNSEVGLKITSRERKTNVPNMVLNINKSSDSSGHAADHNDIGNTKNHASKNLPALLSCDINNFSSLEDNLEVPAEPSRYDVMTGSAERMADAKSWTKGNAGNVSMRNVSPVESPVPTGSHADNDDPCNLEPAVSLESSDVALRITSSGSKTSQKQKENDKSIYALNYENKNSPNAFVPQATDAIVRSIGEELIGVEGSNLLNVSVTVTHKKSLFTSVVGEPNGPECMENCDNHTLFVSSVHSPVNVNTITPSPVDTNAVNATGSNSGNKSSNFFRSLNSNQKRHSGFSDSAKRGGKILMSEAFSPEDNLKRCSSHIAIHSGQKMDKIESTESQFMGRIFRKLLENFEGKENTTVSTVCGLKAKGRESGFMSVLPDETSDTVRNDNRAEPQEPSHITSVKVNSKQGQGHKRNSQARASRQKKNNLAKCPSGLDSVNHTCNSKTTVSKRERNVKVHSPREKARRKINFDAHASPLTPKTKEKSSVVSPESLSLKRSRSGRLLVPSLDFWRNQIAVYDADRKITGIQEGLEILKPSKGTKSEPPKRKKQKQRA</sequence>
<name>A0ACC1X055_MELAZ</name>
<keyword evidence="2" id="KW-1185">Reference proteome</keyword>
<dbReference type="EMBL" id="CM051405">
    <property type="protein sequence ID" value="KAJ4704722.1"/>
    <property type="molecule type" value="Genomic_DNA"/>
</dbReference>
<organism evidence="1 2">
    <name type="scientific">Melia azedarach</name>
    <name type="common">Chinaberry tree</name>
    <dbReference type="NCBI Taxonomy" id="155640"/>
    <lineage>
        <taxon>Eukaryota</taxon>
        <taxon>Viridiplantae</taxon>
        <taxon>Streptophyta</taxon>
        <taxon>Embryophyta</taxon>
        <taxon>Tracheophyta</taxon>
        <taxon>Spermatophyta</taxon>
        <taxon>Magnoliopsida</taxon>
        <taxon>eudicotyledons</taxon>
        <taxon>Gunneridae</taxon>
        <taxon>Pentapetalae</taxon>
        <taxon>rosids</taxon>
        <taxon>malvids</taxon>
        <taxon>Sapindales</taxon>
        <taxon>Meliaceae</taxon>
        <taxon>Melia</taxon>
    </lineage>
</organism>
<gene>
    <name evidence="1" type="ORF">OWV82_021591</name>
</gene>
<protein>
    <submittedName>
        <fullName evidence="1">Uncharacterized protein</fullName>
    </submittedName>
</protein>
<dbReference type="Proteomes" id="UP001164539">
    <property type="component" value="Chromosome 12"/>
</dbReference>
<evidence type="ECO:0000313" key="2">
    <source>
        <dbReference type="Proteomes" id="UP001164539"/>
    </source>
</evidence>
<evidence type="ECO:0000313" key="1">
    <source>
        <dbReference type="EMBL" id="KAJ4704722.1"/>
    </source>
</evidence>
<comment type="caution">
    <text evidence="1">The sequence shown here is derived from an EMBL/GenBank/DDBJ whole genome shotgun (WGS) entry which is preliminary data.</text>
</comment>
<proteinExistence type="predicted"/>
<accession>A0ACC1X055</accession>
<reference evidence="1 2" key="1">
    <citation type="journal article" date="2023" name="Science">
        <title>Complex scaffold remodeling in plant triterpene biosynthesis.</title>
        <authorList>
            <person name="De La Pena R."/>
            <person name="Hodgson H."/>
            <person name="Liu J.C."/>
            <person name="Stephenson M.J."/>
            <person name="Martin A.C."/>
            <person name="Owen C."/>
            <person name="Harkess A."/>
            <person name="Leebens-Mack J."/>
            <person name="Jimenez L.E."/>
            <person name="Osbourn A."/>
            <person name="Sattely E.S."/>
        </authorList>
    </citation>
    <scope>NUCLEOTIDE SEQUENCE [LARGE SCALE GENOMIC DNA]</scope>
    <source>
        <strain evidence="2">cv. JPN11</strain>
        <tissue evidence="1">Leaf</tissue>
    </source>
</reference>